<evidence type="ECO:0000313" key="1">
    <source>
        <dbReference type="EMBL" id="AQQ66273.1"/>
    </source>
</evidence>
<gene>
    <name evidence="1" type="ORF">Mag101_00365</name>
</gene>
<keyword evidence="2" id="KW-1185">Reference proteome</keyword>
<dbReference type="KEGG" id="maga:Mag101_00365"/>
<dbReference type="RefSeq" id="WP_198040033.1">
    <property type="nucleotide sequence ID" value="NZ_CP019650.1"/>
</dbReference>
<dbReference type="AlphaFoldDB" id="A0A1Q2M0Q7"/>
<proteinExistence type="predicted"/>
<organism evidence="1 2">
    <name type="scientific">Microbulbifer agarilyticus</name>
    <dbReference type="NCBI Taxonomy" id="260552"/>
    <lineage>
        <taxon>Bacteria</taxon>
        <taxon>Pseudomonadati</taxon>
        <taxon>Pseudomonadota</taxon>
        <taxon>Gammaproteobacteria</taxon>
        <taxon>Cellvibrionales</taxon>
        <taxon>Microbulbiferaceae</taxon>
        <taxon>Microbulbifer</taxon>
    </lineage>
</organism>
<evidence type="ECO:0000313" key="2">
    <source>
        <dbReference type="Proteomes" id="UP000188219"/>
    </source>
</evidence>
<reference evidence="1" key="1">
    <citation type="submission" date="2017-02" db="EMBL/GenBank/DDBJ databases">
        <title>Genome of Microbulbifer agarilyticus GP101.</title>
        <authorList>
            <person name="Jung J."/>
            <person name="Bae S.S."/>
            <person name="Baek K."/>
        </authorList>
    </citation>
    <scope>NUCLEOTIDE SEQUENCE [LARGE SCALE GENOMIC DNA]</scope>
    <source>
        <strain evidence="1">GP101</strain>
    </source>
</reference>
<protein>
    <submittedName>
        <fullName evidence="1">Uncharacterized protein</fullName>
    </submittedName>
</protein>
<dbReference type="STRING" id="260552.Mag101_00365"/>
<dbReference type="EMBL" id="CP019650">
    <property type="protein sequence ID" value="AQQ66273.1"/>
    <property type="molecule type" value="Genomic_DNA"/>
</dbReference>
<sequence>MIRIVTAVVRVIHSSLYYFEEGEKSEQVRAAYLEHIAKMLTLTGSAALSPAVNWRSLFTILN</sequence>
<name>A0A1Q2M0Q7_9GAMM</name>
<dbReference type="Proteomes" id="UP000188219">
    <property type="component" value="Chromosome"/>
</dbReference>
<accession>A0A1Q2M0Q7</accession>